<dbReference type="EMBL" id="KK583202">
    <property type="protein sequence ID" value="KDO30278.1"/>
    <property type="molecule type" value="Genomic_DNA"/>
</dbReference>
<dbReference type="STRING" id="695850.A0A067CIF2"/>
<protein>
    <recommendedName>
        <fullName evidence="6">TMC domain-containing protein</fullName>
    </recommendedName>
</protein>
<feature type="transmembrane region" description="Helical" evidence="3">
    <location>
        <begin position="471"/>
        <end position="495"/>
    </location>
</feature>
<reference evidence="4 5" key="1">
    <citation type="journal article" date="2013" name="PLoS Genet.">
        <title>Distinctive expansion of potential virulence genes in the genome of the oomycete fish pathogen Saprolegnia parasitica.</title>
        <authorList>
            <person name="Jiang R.H."/>
            <person name="de Bruijn I."/>
            <person name="Haas B.J."/>
            <person name="Belmonte R."/>
            <person name="Lobach L."/>
            <person name="Christie J."/>
            <person name="van den Ackerveken G."/>
            <person name="Bottin A."/>
            <person name="Bulone V."/>
            <person name="Diaz-Moreno S.M."/>
            <person name="Dumas B."/>
            <person name="Fan L."/>
            <person name="Gaulin E."/>
            <person name="Govers F."/>
            <person name="Grenville-Briggs L.J."/>
            <person name="Horner N.R."/>
            <person name="Levin J.Z."/>
            <person name="Mammella M."/>
            <person name="Meijer H.J."/>
            <person name="Morris P."/>
            <person name="Nusbaum C."/>
            <person name="Oome S."/>
            <person name="Phillips A.J."/>
            <person name="van Rooyen D."/>
            <person name="Rzeszutek E."/>
            <person name="Saraiva M."/>
            <person name="Secombes C.J."/>
            <person name="Seidl M.F."/>
            <person name="Snel B."/>
            <person name="Stassen J.H."/>
            <person name="Sykes S."/>
            <person name="Tripathy S."/>
            <person name="van den Berg H."/>
            <person name="Vega-Arreguin J.C."/>
            <person name="Wawra S."/>
            <person name="Young S.K."/>
            <person name="Zeng Q."/>
            <person name="Dieguez-Uribeondo J."/>
            <person name="Russ C."/>
            <person name="Tyler B.M."/>
            <person name="van West P."/>
        </authorList>
    </citation>
    <scope>NUCLEOTIDE SEQUENCE [LARGE SCALE GENOMIC DNA]</scope>
    <source>
        <strain evidence="4 5">CBS 223.65</strain>
    </source>
</reference>
<organism evidence="4 5">
    <name type="scientific">Saprolegnia parasitica (strain CBS 223.65)</name>
    <dbReference type="NCBI Taxonomy" id="695850"/>
    <lineage>
        <taxon>Eukaryota</taxon>
        <taxon>Sar</taxon>
        <taxon>Stramenopiles</taxon>
        <taxon>Oomycota</taxon>
        <taxon>Saprolegniomycetes</taxon>
        <taxon>Saprolegniales</taxon>
        <taxon>Saprolegniaceae</taxon>
        <taxon>Saprolegnia</taxon>
    </lineage>
</organism>
<dbReference type="VEuPathDB" id="FungiDB:SPRG_22152"/>
<feature type="transmembrane region" description="Helical" evidence="3">
    <location>
        <begin position="515"/>
        <end position="533"/>
    </location>
</feature>
<feature type="transmembrane region" description="Helical" evidence="3">
    <location>
        <begin position="653"/>
        <end position="672"/>
    </location>
</feature>
<feature type="transmembrane region" description="Helical" evidence="3">
    <location>
        <begin position="800"/>
        <end position="821"/>
    </location>
</feature>
<dbReference type="Proteomes" id="UP000030745">
    <property type="component" value="Unassembled WGS sequence"/>
</dbReference>
<keyword evidence="5" id="KW-1185">Reference proteome</keyword>
<evidence type="ECO:0000256" key="3">
    <source>
        <dbReference type="SAM" id="Phobius"/>
    </source>
</evidence>
<dbReference type="PANTHER" id="PTHR23302">
    <property type="entry name" value="TRANSMEMBRANE CHANNEL-RELATED"/>
    <property type="match status" value="1"/>
</dbReference>
<feature type="transmembrane region" description="Helical" evidence="3">
    <location>
        <begin position="692"/>
        <end position="712"/>
    </location>
</feature>
<feature type="transmembrane region" description="Helical" evidence="3">
    <location>
        <begin position="628"/>
        <end position="647"/>
    </location>
</feature>
<feature type="transmembrane region" description="Helical" evidence="3">
    <location>
        <begin position="269"/>
        <end position="295"/>
    </location>
</feature>
<dbReference type="PANTHER" id="PTHR23302:SF24">
    <property type="entry name" value="TMC DOMAIN-CONTAINING PROTEIN"/>
    <property type="match status" value="1"/>
</dbReference>
<keyword evidence="3" id="KW-0472">Membrane</keyword>
<feature type="transmembrane region" description="Helical" evidence="3">
    <location>
        <begin position="431"/>
        <end position="451"/>
    </location>
</feature>
<proteinExistence type="predicted"/>
<gene>
    <name evidence="4" type="ORF">SPRG_22152</name>
</gene>
<evidence type="ECO:0000313" key="5">
    <source>
        <dbReference type="Proteomes" id="UP000030745"/>
    </source>
</evidence>
<dbReference type="KEGG" id="spar:SPRG_22152"/>
<dbReference type="AlphaFoldDB" id="A0A067CIF2"/>
<name>A0A067CIF2_SAPPC</name>
<dbReference type="OrthoDB" id="1936208at2759"/>
<accession>A0A067CIF2</accession>
<dbReference type="GO" id="GO:0005886">
    <property type="term" value="C:plasma membrane"/>
    <property type="evidence" value="ECO:0007669"/>
    <property type="project" value="InterPro"/>
</dbReference>
<evidence type="ECO:0000313" key="4">
    <source>
        <dbReference type="EMBL" id="KDO30278.1"/>
    </source>
</evidence>
<evidence type="ECO:0000256" key="2">
    <source>
        <dbReference type="SAM" id="MobiDB-lite"/>
    </source>
</evidence>
<feature type="transmembrane region" description="Helical" evidence="3">
    <location>
        <begin position="330"/>
        <end position="353"/>
    </location>
</feature>
<dbReference type="GeneID" id="24142535"/>
<dbReference type="OMA" id="PRCICEY"/>
<evidence type="ECO:0000256" key="1">
    <source>
        <dbReference type="SAM" id="Coils"/>
    </source>
</evidence>
<sequence length="867" mass="96569">MFVASDRGQDRDVNQLRAAPKPPGSSAKVVPVAAKRSLYDDMDVDEDADGFVASTPVQGFNTVPASDWASLDAELASVLADPTSTTKQRPTAARVRNDDDDDVVDGFVNDNPDYVRQRLEKKVQLYAAHIEAMKSRMEKWREHKTAFVAHIHKLEERLKEQTEAFAKAEAAWEDEAMSLAKARRSNKPNYALGGSAMQGQHQMDRERSKEAVRQLLHGAADVAADDDDDDDLINATGRSWHQRLLAIARRLVPLSHDIKQIQARYGHSVAAYFVFCRWVLLNYLILSLPSLYFLILHIAELLDTHYTSWSTFTGLMPNCLLFPSYTTNEAFAYSIYLGGTSSLFLLISTYKWLQEDRYAKLRHAAEAGRPSTFGKLLLNAWDFEATTKDDVSDLRKSLWDSLHVALYDDIKQAEIRNRTKRERYTLYARRAAAFLIYVAVQGISWGLIGLLTVEASSFAQLIKANVPALQAYAASIVPIGVSVINGVLPKILGVLTNFERWDDNGFRIKAMVTRLFLAQLLNILLQLWSYAMLLDPYLSTSSEQPIAWLPFAYEIRSNVMQKFKPDVYACRAEQVASGLVVLVVTNFVTPKVTALTVSAIFGLLRLVKRLRAKRKGIELPATDHRSEFLIAPTMVALMSSCTLYAFAIPLCPSAGLITVLLLTLSFKFEKLYLQTFMKKPMAPWSAKNAGVFFIKLYWCTVAVYTTGMYWFLTNAHLPKHCDLQVRDAPFLCSTYAPATQTCVLNTTHPMSFFFETSPTNECSAKYPGCVCATACGPFINSTTGYSPVLDLVLSTDGVGLFANLATTGVTLLWAAIVLLLMQVGLKANSIEATQLAGQVQDQEARAMIAALLKKVAAQDKKLKLQKL</sequence>
<evidence type="ECO:0008006" key="6">
    <source>
        <dbReference type="Google" id="ProtNLM"/>
    </source>
</evidence>
<feature type="region of interest" description="Disordered" evidence="2">
    <location>
        <begin position="1"/>
        <end position="29"/>
    </location>
</feature>
<feature type="coiled-coil region" evidence="1">
    <location>
        <begin position="116"/>
        <end position="171"/>
    </location>
</feature>
<dbReference type="RefSeq" id="XP_012199103.1">
    <property type="nucleotide sequence ID" value="XM_012343713.1"/>
</dbReference>
<dbReference type="GO" id="GO:0008381">
    <property type="term" value="F:mechanosensitive monoatomic ion channel activity"/>
    <property type="evidence" value="ECO:0007669"/>
    <property type="project" value="TreeGrafter"/>
</dbReference>
<dbReference type="InterPro" id="IPR038900">
    <property type="entry name" value="TMC"/>
</dbReference>
<keyword evidence="3" id="KW-1133">Transmembrane helix</keyword>
<keyword evidence="1" id="KW-0175">Coiled coil</keyword>
<feature type="transmembrane region" description="Helical" evidence="3">
    <location>
        <begin position="587"/>
        <end position="607"/>
    </location>
</feature>
<keyword evidence="3" id="KW-0812">Transmembrane</keyword>